<dbReference type="InterPro" id="IPR023828">
    <property type="entry name" value="Peptidase_S8_Ser-AS"/>
</dbReference>
<keyword evidence="3 6" id="KW-0378">Hydrolase</keyword>
<keyword evidence="2 6" id="KW-0645">Protease</keyword>
<dbReference type="InterPro" id="IPR015500">
    <property type="entry name" value="Peptidase_S8_subtilisin-rel"/>
</dbReference>
<evidence type="ECO:0000256" key="1">
    <source>
        <dbReference type="ARBA" id="ARBA00011073"/>
    </source>
</evidence>
<feature type="chain" id="PRO_5018538568" description="PEGA domain-containing protein" evidence="9">
    <location>
        <begin position="34"/>
        <end position="3038"/>
    </location>
</feature>
<evidence type="ECO:0000313" key="12">
    <source>
        <dbReference type="EMBL" id="RSD25429.1"/>
    </source>
</evidence>
<dbReference type="SUPFAM" id="SSF52743">
    <property type="entry name" value="Subtilisin-like"/>
    <property type="match status" value="1"/>
</dbReference>
<evidence type="ECO:0000256" key="8">
    <source>
        <dbReference type="SAM" id="MobiDB-lite"/>
    </source>
</evidence>
<comment type="similarity">
    <text evidence="1 6 7">Belongs to the peptidase S8 family.</text>
</comment>
<evidence type="ECO:0008006" key="14">
    <source>
        <dbReference type="Google" id="ProtNLM"/>
    </source>
</evidence>
<feature type="domain" description="Pyrrolo-quinoline quinone repeat" evidence="11">
    <location>
        <begin position="889"/>
        <end position="1032"/>
    </location>
</feature>
<evidence type="ECO:0000313" key="13">
    <source>
        <dbReference type="Proteomes" id="UP000279911"/>
    </source>
</evidence>
<dbReference type="InterPro" id="IPR022398">
    <property type="entry name" value="Peptidase_S8_His-AS"/>
</dbReference>
<dbReference type="SUPFAM" id="SSF50998">
    <property type="entry name" value="Quinoprotein alcohol dehydrogenase-like"/>
    <property type="match status" value="1"/>
</dbReference>
<dbReference type="SUPFAM" id="SSF52317">
    <property type="entry name" value="Class I glutamine amidotransferase-like"/>
    <property type="match status" value="1"/>
</dbReference>
<dbReference type="Gene3D" id="3.40.50.200">
    <property type="entry name" value="Peptidase S8/S53 domain"/>
    <property type="match status" value="1"/>
</dbReference>
<comment type="caution">
    <text evidence="12">The sequence shown here is derived from an EMBL/GenBank/DDBJ whole genome shotgun (WGS) entry which is preliminary data.</text>
</comment>
<dbReference type="Pfam" id="PF00082">
    <property type="entry name" value="Peptidase_S8"/>
    <property type="match status" value="1"/>
</dbReference>
<dbReference type="EMBL" id="RSFW01000019">
    <property type="protein sequence ID" value="RSD25429.1"/>
    <property type="molecule type" value="Genomic_DNA"/>
</dbReference>
<dbReference type="Gene3D" id="2.40.10.480">
    <property type="match status" value="1"/>
</dbReference>
<dbReference type="InterPro" id="IPR018391">
    <property type="entry name" value="PQQ_b-propeller_rpt"/>
</dbReference>
<dbReference type="InterPro" id="IPR008969">
    <property type="entry name" value="CarboxyPept-like_regulatory"/>
</dbReference>
<sequence>MRRKTKQTSRKISAIILAIMMIFSTFSSQLAYAADPKPKSFSEEELIFEKQREQQHKTGEPEQKETQEDEELTSLLKGLGIEPPPLKGAEENGKEREEKEATLQTAFGKKKEIDVIIRMKEKPDLNQVYPQVKTKKKRADKIQAVQDHLKEKASHSQKGVQNALASLETKGKAKKKESLWIINGISATITKEALEELNQRDDIAEISLDETLSLPEVTVEENPPKLPQWGLEKIYAPKVWGQYGLKGEGIVVGIMDSGVDGNHEALKHNYRGRDGNHQYSWIDLSGQNYATPNDGNGHGTHVAGSAVGGGAGEPIGVAPEAEWIAAKIFNDGGSTTLSAIHQAFQWFMAPGGDPSKAPHVVNNSWGNSNTYNLEFYEDVKAWIAAGIFPSFAAGNDGPGSQTIGSPGSFPETFAVGATDIHDQTAYFSSRGPVFWKDENGQERRIIKPDISAPGHKIYSAWPAKRNEGKYHTISGTSMATPHVTGGIALLLQANPNLTVDQVKETLIQTARVEPHMGSLPNDSYGSGIMNIYQAVTETAFAGELKGSLKNKEGKPVQGELKIEKEGLSLQIGKEGNFSFKIREGSHKVRISSFGYKEFETTINLNRGETLSIDWILEDALTYSLKGKVSDESGKAVPYAYIRVMDTPLPFYRTDENGMFEINNLPGGKYVLQISGEGITGLAKEIDAGTNAVIEVKVSPQASQSSGDWQMANGNVHRNAVSRNGIDIDALEKGWAYDTSGKGKILFSTPSATKEVLVLTTDSGYAVALDAATGEEKWAVRIGKTNRSSPTIEGNTVFLSGGEDGKIYALDLKSGSNVWTTAVGGKPIYESPLFLEGTLFVASDLTDGAKLTALNAETGEKKWDTALSAPTYFGPSAGDGMLFVGSYDNQKLRALRIEDGSEVWNKTLVNEGVASKPVYDNGTLYVAGTNFNTEAGTLYALEAKSGKEKWKTPGIGDTQAGSPIIYENRVIIGSAGQPVLRAFDAKNGEELWNNRSVGTTLNNGSVSANGLLFFAGTSGNLSVIDVYTGERLKDFSLPVYSTSGIPILPGQVIVPHQAGIQSYSSPGIIKGSLKDSSGKAIKGSVTVAETGKTVSADNDGNYVLKHQPGEYTISASFYGKKQMIETINLVSGYQNTRNYQFEEAEKGSFALKITDKRTQEPVVGAEIKLNGSPIEGKTNTEGTFAVNDVFEGTYTATIALNGYKNGQTEVEVTAGEKTEMTFELQPIDIAVLDDYKSEITNLLNANGYIAEERGWEIADDPGRYKVIYLNGGYGSDGAKPSEEQFKKLLQNAKEQNVSIIFTDQWGANYGSIHHLKDFIQDPKELGHDYDGGEVRIQVEAEHPIFKGYKPGDRISVLEHNADFAWFNQYSGRTIGKIGNTDLGFVGSGVAYNAISEESAHLLLSSHSTVPWESAKAWYRGQQQILFNSIDYLYSATFGKITGTVTNPSGEPVEGTIEVIETGVKTKTDKNGSFTFFHDEGDFTIEIRAKGLGSKTARVTVAKGAVENVEIVLGESERGVLTGIVTDSLSGMQLQDVTVSVKNEAGEPFTEVQTGANGRYELSGLEEESYTLVFSKEGYIAHSQNVDVARHSGELDIQLHTMPSVGVVGDYFSADKNFKAMFREIGVNVLDIQPADLVRRMAEFDVIFFNEPTSALNKKVFDEMMAAADQSETSLIFGDAYWSGSGINHLVNHRQDPKMRNTIRKTNEAAQYKILEEHPIFSGAAAGEIVEILTPSSSAVGYFKDYSGYPLAEIKHEGLDTTHGLGVAYKPRSGRSVELLMSGHGFTSYHGAKDYTDEGKQMLINAVLWAANVEFPVVSGTILDEAGQPLKAEIKVKGEPFQTQSSVENGGFSIAINEGEYELEVNAFGYAPKMVKVTANQESNPLSISMEVAENTGSISGTVENLKDGNAIEGAKVILIGNPREAASNLQGQYNLTKIEPGDYTLRVEKAGYVRQDIPVKITDKQKAAVNVKLRPSPTVGVIVDLTASGTTYKQYLEERGYKVISMDYKELDKLDEVDVVFANSDYAPSLVPSKDVFLAFQKALDEKRISVIWTGQAGGRGSIRYLQDYMDDPKTIFEHNNKPGAQGTVLGEHPLTSGYETGDTIEIPAKSGYYYGFSGYSGTTVVDFSHSQTGEKGSMVAYKGRTTDSVEILLANMTISHVFKPNESFDPSREQLLANALNWAIDEKEALVGELHGTVRNENGPLKATVTVNETGKTYETDDDGKFFAALEEGTYTLTVEAFGHSGTEFSIVIDNGELISKSFTIQSVDSGILTGRIVDASTKDPIAEARIEVLGTPVSVKTNAEGNYQATLPSGSYEVRVIATGYAPTFQSVEITKDQQAELNVNLVVSEKIALLANPYQSDKILPFLESNGYEADLYPYTEFESLIDEIPNYKLVIVNDTTTSMNKDRLRAMIDKANARGVSMIFTAMFGGPIGDLRDAYGDPQALVNSYADKEINLRVDESHPILKGFNEGDEIPFLLNPKGAVQYSVYQNYSGTSLATLTNPVKGELGSTIGYKFSSSNSVHILLSALKIGNYGHPNDRWTDHAKAIYLNAIDFALTASQGEIKGTVKDTQGKPVAGALVSIEGTNMKTTTNAEGMYRFGIGVGEYAVKVQARGFAEQTKQAEVADLGNSADVNFTLEAINGADFSGSIMSKKEKSAIAGALLTLIPKDQPDFYLEARSDEKGSFRFENLLPGEYTLKVSAEGYLQEAIEVEIGEDDKETNIDLNAFEAAVLGDVNGSLTALLNGQKLYAEEKGWDILGNVGKYEVILVNTNKGTKEQFQQLISESDEHKTTLVFTGSWGVAEGSIPRLSEIEGKPEMDQQGYNEGAVYLNSANKHPIFEGLNTDPDGRIKIHAARSPYSTFKNYPGIAVASLSVDDKSKGESIAYEFRSKEHMHLLMSSFAVTNIIGPDYGWTQEGRQVFINALRWSKDATQEIPSAPAFDQEELIVKGEPATITGMADSGTTIHIYEQQGNKVTLIDSVKTGNDGKFSITLDLANGTHTLISEAENFAGKMTSLKTMKLIITGKPEKKDKAS</sequence>
<keyword evidence="9" id="KW-0732">Signal</keyword>
<feature type="compositionally biased region" description="Basic and acidic residues" evidence="8">
    <location>
        <begin position="88"/>
        <end position="100"/>
    </location>
</feature>
<dbReference type="Gene3D" id="2.60.40.10">
    <property type="entry name" value="Immunoglobulins"/>
    <property type="match status" value="1"/>
</dbReference>
<dbReference type="InterPro" id="IPR015943">
    <property type="entry name" value="WD40/YVTN_repeat-like_dom_sf"/>
</dbReference>
<feature type="active site" description="Charge relay system" evidence="5 6">
    <location>
        <position position="256"/>
    </location>
</feature>
<dbReference type="PROSITE" id="PS00138">
    <property type="entry name" value="SUBTILASE_SER"/>
    <property type="match status" value="1"/>
</dbReference>
<keyword evidence="4 6" id="KW-0720">Serine protease</keyword>
<dbReference type="PROSITE" id="PS00136">
    <property type="entry name" value="SUBTILASE_ASP"/>
    <property type="match status" value="1"/>
</dbReference>
<protein>
    <recommendedName>
        <fullName evidence="14">PEGA domain-containing protein</fullName>
    </recommendedName>
</protein>
<dbReference type="SUPFAM" id="SSF49478">
    <property type="entry name" value="Cna protein B-type domain"/>
    <property type="match status" value="1"/>
</dbReference>
<dbReference type="Pfam" id="PF13620">
    <property type="entry name" value="CarboxypepD_reg"/>
    <property type="match status" value="6"/>
</dbReference>
<feature type="domain" description="Peptidase S8/S53" evidence="10">
    <location>
        <begin position="247"/>
        <end position="527"/>
    </location>
</feature>
<dbReference type="RefSeq" id="WP_125481148.1">
    <property type="nucleotide sequence ID" value="NZ_RSFW01000019.1"/>
</dbReference>
<dbReference type="PROSITE" id="PS00137">
    <property type="entry name" value="SUBTILASE_HIS"/>
    <property type="match status" value="1"/>
</dbReference>
<dbReference type="SUPFAM" id="SSF49452">
    <property type="entry name" value="Starch-binding domain-like"/>
    <property type="match status" value="4"/>
</dbReference>
<evidence type="ECO:0000256" key="6">
    <source>
        <dbReference type="PROSITE-ProRule" id="PRU01240"/>
    </source>
</evidence>
<feature type="active site" description="Charge relay system" evidence="5 6">
    <location>
        <position position="298"/>
    </location>
</feature>
<dbReference type="InterPro" id="IPR013784">
    <property type="entry name" value="Carb-bd-like_fold"/>
</dbReference>
<dbReference type="PANTHER" id="PTHR43806:SF67">
    <property type="entry name" value="EGF-LIKE DOMAIN-CONTAINING PROTEIN"/>
    <property type="match status" value="1"/>
</dbReference>
<dbReference type="PROSITE" id="PS51892">
    <property type="entry name" value="SUBTILASE"/>
    <property type="match status" value="1"/>
</dbReference>
<gene>
    <name evidence="12" type="ORF">EJA10_16605</name>
</gene>
<dbReference type="Gene3D" id="2.60.40.1120">
    <property type="entry name" value="Carboxypeptidase-like, regulatory domain"/>
    <property type="match status" value="10"/>
</dbReference>
<dbReference type="SMART" id="SM00564">
    <property type="entry name" value="PQQ"/>
    <property type="match status" value="7"/>
</dbReference>
<dbReference type="InterPro" id="IPR029062">
    <property type="entry name" value="Class_I_gatase-like"/>
</dbReference>
<proteinExistence type="inferred from homology"/>
<dbReference type="InterPro" id="IPR002372">
    <property type="entry name" value="PQQ_rpt_dom"/>
</dbReference>
<evidence type="ECO:0000256" key="9">
    <source>
        <dbReference type="SAM" id="SignalP"/>
    </source>
</evidence>
<feature type="domain" description="Pyrrolo-quinoline quinone repeat" evidence="11">
    <location>
        <begin position="745"/>
        <end position="821"/>
    </location>
</feature>
<dbReference type="GO" id="GO:0030246">
    <property type="term" value="F:carbohydrate binding"/>
    <property type="evidence" value="ECO:0007669"/>
    <property type="project" value="InterPro"/>
</dbReference>
<dbReference type="PANTHER" id="PTHR43806">
    <property type="entry name" value="PEPTIDASE S8"/>
    <property type="match status" value="1"/>
</dbReference>
<name>A0A3R9FUK2_9BACI</name>
<evidence type="ECO:0000259" key="10">
    <source>
        <dbReference type="Pfam" id="PF00082"/>
    </source>
</evidence>
<evidence type="ECO:0000256" key="2">
    <source>
        <dbReference type="ARBA" id="ARBA00022670"/>
    </source>
</evidence>
<evidence type="ECO:0000256" key="7">
    <source>
        <dbReference type="RuleBase" id="RU003355"/>
    </source>
</evidence>
<dbReference type="InterPro" id="IPR000209">
    <property type="entry name" value="Peptidase_S8/S53_dom"/>
</dbReference>
<feature type="signal peptide" evidence="9">
    <location>
        <begin position="1"/>
        <end position="33"/>
    </location>
</feature>
<dbReference type="Pfam" id="PF13360">
    <property type="entry name" value="PQQ_2"/>
    <property type="match status" value="2"/>
</dbReference>
<evidence type="ECO:0000256" key="5">
    <source>
        <dbReference type="PIRSR" id="PIRSR615500-1"/>
    </source>
</evidence>
<feature type="compositionally biased region" description="Basic and acidic residues" evidence="8">
    <location>
        <begin position="42"/>
        <end position="66"/>
    </location>
</feature>
<dbReference type="PRINTS" id="PR00723">
    <property type="entry name" value="SUBTILISIN"/>
</dbReference>
<evidence type="ECO:0000256" key="3">
    <source>
        <dbReference type="ARBA" id="ARBA00022801"/>
    </source>
</evidence>
<dbReference type="Pfam" id="PF13715">
    <property type="entry name" value="CarbopepD_reg_2"/>
    <property type="match status" value="2"/>
</dbReference>
<dbReference type="Gene3D" id="2.130.10.10">
    <property type="entry name" value="YVTN repeat-like/Quinoprotein amine dehydrogenase"/>
    <property type="match status" value="1"/>
</dbReference>
<dbReference type="GO" id="GO:0006508">
    <property type="term" value="P:proteolysis"/>
    <property type="evidence" value="ECO:0007669"/>
    <property type="project" value="UniProtKB-KW"/>
</dbReference>
<evidence type="ECO:0000259" key="11">
    <source>
        <dbReference type="Pfam" id="PF13360"/>
    </source>
</evidence>
<dbReference type="GO" id="GO:0004252">
    <property type="term" value="F:serine-type endopeptidase activity"/>
    <property type="evidence" value="ECO:0007669"/>
    <property type="project" value="UniProtKB-UniRule"/>
</dbReference>
<dbReference type="InterPro" id="IPR036852">
    <property type="entry name" value="Peptidase_S8/S53_dom_sf"/>
</dbReference>
<feature type="region of interest" description="Disordered" evidence="8">
    <location>
        <begin position="42"/>
        <end position="100"/>
    </location>
</feature>
<dbReference type="OrthoDB" id="1860at2"/>
<feature type="active site" description="Charge relay system" evidence="5 6">
    <location>
        <position position="477"/>
    </location>
</feature>
<dbReference type="InterPro" id="IPR023827">
    <property type="entry name" value="Peptidase_S8_Asp-AS"/>
</dbReference>
<dbReference type="InterPro" id="IPR050131">
    <property type="entry name" value="Peptidase_S8_subtilisin-like"/>
</dbReference>
<evidence type="ECO:0000256" key="4">
    <source>
        <dbReference type="ARBA" id="ARBA00022825"/>
    </source>
</evidence>
<dbReference type="InterPro" id="IPR013783">
    <property type="entry name" value="Ig-like_fold"/>
</dbReference>
<dbReference type="InterPro" id="IPR011047">
    <property type="entry name" value="Quinoprotein_ADH-like_sf"/>
</dbReference>
<reference evidence="13" key="1">
    <citation type="submission" date="2018-12" db="EMBL/GenBank/DDBJ databases">
        <title>Bacillus chawlae sp. nov., Bacillus glennii sp. nov., and Bacillus saganii sp. nov. Isolated from the Vehicle Assembly Building at Kennedy Space Center where the Viking Spacecraft were Assembled.</title>
        <authorList>
            <person name="Seuylemezian A."/>
            <person name="Vaishampayan P."/>
        </authorList>
    </citation>
    <scope>NUCLEOTIDE SEQUENCE [LARGE SCALE GENOMIC DNA]</scope>
    <source>
        <strain evidence="13">DSM 13966</strain>
    </source>
</reference>
<organism evidence="12 13">
    <name type="scientific">Mesobacillus subterraneus</name>
    <dbReference type="NCBI Taxonomy" id="285983"/>
    <lineage>
        <taxon>Bacteria</taxon>
        <taxon>Bacillati</taxon>
        <taxon>Bacillota</taxon>
        <taxon>Bacilli</taxon>
        <taxon>Bacillales</taxon>
        <taxon>Bacillaceae</taxon>
        <taxon>Mesobacillus</taxon>
    </lineage>
</organism>
<accession>A0A3R9FUK2</accession>
<dbReference type="Proteomes" id="UP000279911">
    <property type="component" value="Unassembled WGS sequence"/>
</dbReference>
<dbReference type="SUPFAM" id="SSF49464">
    <property type="entry name" value="Carboxypeptidase regulatory domain-like"/>
    <property type="match status" value="6"/>
</dbReference>